<dbReference type="InterPro" id="IPR013342">
    <property type="entry name" value="Mandelate_racemase_C"/>
</dbReference>
<dbReference type="SFLD" id="SFLDS00001">
    <property type="entry name" value="Enolase"/>
    <property type="match status" value="1"/>
</dbReference>
<dbReference type="Gene3D" id="3.20.20.120">
    <property type="entry name" value="Enolase-like C-terminal domain"/>
    <property type="match status" value="1"/>
</dbReference>
<protein>
    <recommendedName>
        <fullName evidence="2">Mandelate racemase/muconate lactonizing enzyme C-terminal domain-containing protein</fullName>
    </recommendedName>
</protein>
<dbReference type="Pfam" id="PF13378">
    <property type="entry name" value="MR_MLE_C"/>
    <property type="match status" value="1"/>
</dbReference>
<feature type="domain" description="Mandelate racemase/muconate lactonizing enzyme C-terminal" evidence="2">
    <location>
        <begin position="142"/>
        <end position="248"/>
    </location>
</feature>
<sequence length="392" mass="43331">MRLRERFHRGSGMKITGLEVLTLPDHGDSMMLVVIDTDEGIHGIGEVGIRSRQKAVAGALEHLTELLVGEDPRRTEHLWQVMFRRGFFPGDRILGAAIAAVDVALWDIRGKALGVPVHELLGGRVRDQVAAYVHVGDGYHDRTAFLDRCRALVADGWRHLRFAAPHDANDVLDARRCLRDSVTLFHQVRETVGEEVELILDVHTRLDPPEALTLCREIEAARPYFVEDPLRCENPDSYRMLRARTGVPLAAGEQYGSKWEFRTLIEADLIDYARVDVGVAAGLTEAVKIAAMAETHHIKLATHNPLGPVTAASSLQLNLSRPNVAVQEHQTEPEPAIAALFTTRPRVVPGRVEAADVPGIGVDIDRVAARTYQATAAERPHLRSDDGAFTNW</sequence>
<dbReference type="Proteomes" id="UP000270471">
    <property type="component" value="Unassembled WGS sequence"/>
</dbReference>
<keyword evidence="4" id="KW-1185">Reference proteome</keyword>
<name>A0A3M0HZM3_9ACTN</name>
<keyword evidence="1" id="KW-0456">Lyase</keyword>
<dbReference type="Pfam" id="PF02746">
    <property type="entry name" value="MR_MLE_N"/>
    <property type="match status" value="1"/>
</dbReference>
<dbReference type="PANTHER" id="PTHR48080">
    <property type="entry name" value="D-GALACTONATE DEHYDRATASE-RELATED"/>
    <property type="match status" value="1"/>
</dbReference>
<organism evidence="3 4">
    <name type="scientific">Streptomyces shenzhenensis</name>
    <dbReference type="NCBI Taxonomy" id="943815"/>
    <lineage>
        <taxon>Bacteria</taxon>
        <taxon>Bacillati</taxon>
        <taxon>Actinomycetota</taxon>
        <taxon>Actinomycetes</taxon>
        <taxon>Kitasatosporales</taxon>
        <taxon>Streptomycetaceae</taxon>
        <taxon>Streptomyces</taxon>
    </lineage>
</organism>
<dbReference type="InterPro" id="IPR013341">
    <property type="entry name" value="Mandelate_racemase_N_dom"/>
</dbReference>
<evidence type="ECO:0000259" key="2">
    <source>
        <dbReference type="SMART" id="SM00922"/>
    </source>
</evidence>
<dbReference type="SUPFAM" id="SSF51604">
    <property type="entry name" value="Enolase C-terminal domain-like"/>
    <property type="match status" value="1"/>
</dbReference>
<dbReference type="OrthoDB" id="9802699at2"/>
<dbReference type="EMBL" id="PENI01000025">
    <property type="protein sequence ID" value="RMB82115.1"/>
    <property type="molecule type" value="Genomic_DNA"/>
</dbReference>
<dbReference type="InterPro" id="IPR029065">
    <property type="entry name" value="Enolase_C-like"/>
</dbReference>
<evidence type="ECO:0000256" key="1">
    <source>
        <dbReference type="ARBA" id="ARBA00023239"/>
    </source>
</evidence>
<dbReference type="InterPro" id="IPR034593">
    <property type="entry name" value="DgoD-like"/>
</dbReference>
<dbReference type="SFLD" id="SFLDG00179">
    <property type="entry name" value="mandelate_racemase"/>
    <property type="match status" value="1"/>
</dbReference>
<evidence type="ECO:0000313" key="4">
    <source>
        <dbReference type="Proteomes" id="UP000270471"/>
    </source>
</evidence>
<dbReference type="SUPFAM" id="SSF54826">
    <property type="entry name" value="Enolase N-terminal domain-like"/>
    <property type="match status" value="1"/>
</dbReference>
<dbReference type="InterPro" id="IPR029017">
    <property type="entry name" value="Enolase-like_N"/>
</dbReference>
<dbReference type="AlphaFoldDB" id="A0A3M0HZM3"/>
<dbReference type="PROSITE" id="PS00908">
    <property type="entry name" value="MR_MLE_1"/>
    <property type="match status" value="1"/>
</dbReference>
<accession>A0A3M0HZM3</accession>
<comment type="caution">
    <text evidence="3">The sequence shown here is derived from an EMBL/GenBank/DDBJ whole genome shotgun (WGS) entry which is preliminary data.</text>
</comment>
<dbReference type="GO" id="GO:0009063">
    <property type="term" value="P:amino acid catabolic process"/>
    <property type="evidence" value="ECO:0007669"/>
    <property type="project" value="InterPro"/>
</dbReference>
<dbReference type="GO" id="GO:0016829">
    <property type="term" value="F:lyase activity"/>
    <property type="evidence" value="ECO:0007669"/>
    <property type="project" value="UniProtKB-KW"/>
</dbReference>
<dbReference type="SMART" id="SM00922">
    <property type="entry name" value="MR_MLE"/>
    <property type="match status" value="1"/>
</dbReference>
<dbReference type="PROSITE" id="PS00909">
    <property type="entry name" value="MR_MLE_2"/>
    <property type="match status" value="1"/>
</dbReference>
<gene>
    <name evidence="3" type="ORF">CTZ28_31565</name>
</gene>
<dbReference type="PANTHER" id="PTHR48080:SF2">
    <property type="entry name" value="D-GALACTONATE DEHYDRATASE"/>
    <property type="match status" value="1"/>
</dbReference>
<dbReference type="InterPro" id="IPR036849">
    <property type="entry name" value="Enolase-like_C_sf"/>
</dbReference>
<proteinExistence type="predicted"/>
<reference evidence="3 4" key="1">
    <citation type="submission" date="2017-11" db="EMBL/GenBank/DDBJ databases">
        <title>Draft genome of actinobacteria isolated from guarana (Paullinia cupana (Mart.) Ducke.</title>
        <authorList>
            <person name="Siqueira K.A."/>
            <person name="Liotti R.G."/>
            <person name="Mendes T.A.O."/>
            <person name="Soares M.A."/>
        </authorList>
    </citation>
    <scope>NUCLEOTIDE SEQUENCE [LARGE SCALE GENOMIC DNA]</scope>
    <source>
        <strain evidence="3 4">193</strain>
    </source>
</reference>
<dbReference type="Gene3D" id="3.30.390.10">
    <property type="entry name" value="Enolase-like, N-terminal domain"/>
    <property type="match status" value="1"/>
</dbReference>
<dbReference type="InterPro" id="IPR018110">
    <property type="entry name" value="Mandel_Rmase/mucon_lact_enz_CS"/>
</dbReference>
<evidence type="ECO:0000313" key="3">
    <source>
        <dbReference type="EMBL" id="RMB82115.1"/>
    </source>
</evidence>
<dbReference type="CDD" id="cd03316">
    <property type="entry name" value="MR_like"/>
    <property type="match status" value="1"/>
</dbReference>